<dbReference type="GO" id="GO:0017154">
    <property type="term" value="F:semaphorin receptor activity"/>
    <property type="evidence" value="ECO:0007669"/>
    <property type="project" value="InterPro"/>
</dbReference>
<dbReference type="Gene3D" id="2.60.40.10">
    <property type="entry name" value="Immunoglobulins"/>
    <property type="match status" value="4"/>
</dbReference>
<feature type="domain" description="Sema" evidence="15">
    <location>
        <begin position="1"/>
        <end position="475"/>
    </location>
</feature>
<evidence type="ECO:0000256" key="1">
    <source>
        <dbReference type="ARBA" id="ARBA00004251"/>
    </source>
</evidence>
<dbReference type="SMART" id="SM00429">
    <property type="entry name" value="IPT"/>
    <property type="match status" value="3"/>
</dbReference>
<sequence>VNFTDIAETANSNFSTSSIITNVAHFDTMLNHLLVDTITGRVFVGGVNRLYQLSPDLELHETVKTGPQNDSVECTILDCPLNAVRKPTNNYNKVLLIDRATSRLIACGSLFQGTCTVRNLQNVSIVEHEVPDAVVANDANSSTVAFIAPGPPQHPVTNVMYVGVTYTNNSPYRSEIPAVASRSLEKTKMFQIASSAVTTGTRTFINSYARESYLVNYVYGFSSERFSYFLTTQLKHSHHSSPKEYITKLVRICQEDSNYYSYTEIPVECISDAQGGTKFNLVQAGFLGKPSSDLAQSLGISIQDDVLFAVFSKGDGNMPTNNSALCIYSLKSVRRKFMQNIKFCFNGNGMRGLDFISPSMPCVLTKLQTIGEDFCGLDVNSPLGGEQPITAVPVAMFNTRLTSVAATSTSGYTVVFIGTIDGYLKKVVIESSTVANEYASVPVDLGSAINKDMQFDNQNLYIYAMSEQKVSKVKVYDCADFRTCGECLGAKDPYCGWCSLENKCSPRSNCQDDANDPLYWVSYKTGKCTTITSVVPHQLQRTTARTLELIIDHLPQLKENLICAFTTEDKALFTNATKKRNGVNCTTPRTDMLPQIEQGKHHFTAKLSVRTRNGPDLVSTDFTFFDCSTHSSCTRCVSSEFPCDWCVEAHRCTHDTAENCRNDILVTGISRIGPSYRSGPGFCPTINATGDGSEVLVAAGTSKSIKVKVHIIGQFIVQTRFVCQFNIEGRVTSLNAQLLGDTIYCDSMEFQYTSRSPNLTATFAVIWGGSKPLDNPHNIHVVIYRCRDMADSCGICLALDEKYNCGWCSSTNTCEVVEQCNKNNEGKTDWLNRSEICPNPEIHSFGPKTGPWEGGTNITIKGINLGKNYNDIYSGVRIAGINCMPFPQFYIDTKQIVCTVDSPGEQMYRNGRIVVQIGDYRGESKEDYEFVDPKISNFYPRFGPTSGGTQIRIIGKHLNAGSRILAFINDHLPCKIISTDASQAVCRTSPSPGIIEGRLKMSFDNGPREFNDYNFKYVLDPTVEQVSSGPSGQIKVPKGIPAGGIRITVTGSQFTSIQEPSIYVIYKSQMYANQCRVQSDTEMECPSPIIDMAVTDQIVVDPENPILLEYGFLMDNVLRVRNLSRLHNNHFELYPNPEYFAFEERVKYFKSEYLTINGRNLDRACKESDVVVQIGSGYCNITSLSRQQLTCRPPSEAAATSNNPSGPEVIVRIGSSLEYRIGILSYESSNIIMDFGDNVVFGVIAGSAIFLLIFVALLVAYRKKTSESNRVLRNMQEQMDILELRVAAECKEAFAELQTEMTDLTGDLTSGGIPFLDYRSYAMKILFPNHEDHIVLQWERPELLRKEKGLRLFAQLIMNKTFLLLFIRTLESNRYFSMRERVNVASLIMVTLQSKLEYCTDILKTLLGDLIEKCIEGKSHPKLLLRRTESVAEKMLSAWFTFLLYKFLKECAGEPLYMLFRAVKGQVDKGPVDACTHEARYSLSEEKLIRQSIDFRSMTVNASIIQQPIFCNNLDMLPSHMENVSVKVLDCDTIGQVKEKCLEAIYKNIPSSQRPRKDDLDLEWRTGATGRVILYDEDATSKTESEWKKLNTLQHYNVPDGAGLSLVPKQSSIYNFSILSDKNEKSHKYETLNISKYAPSSPTFSRAGSPLNNDMHDNGLKYWHLVKHHDSDIQKEGERVNKLVSEIYLTRLLATKGTLQKFVDDLFETIFSTAHRGSALPLAIKYMFDFLDDQALLHGITDPEVVHTWKSNSLPFWVNLIKNPNFVFDIHKSNIVDSCLSVVAQTFMDSCSTSDHRLGKDSPSSKLLYAKDIPEYRKWVDRYYRDIRDMSSISDQDMNAMLAEESRLHTTEFNTNCALHELYTYAVKYNEQLTVTLEEDEFSQKQRLAFKLEQVHNIMSAE</sequence>
<dbReference type="InterPro" id="IPR014756">
    <property type="entry name" value="Ig_E-set"/>
</dbReference>
<dbReference type="GO" id="GO:0002116">
    <property type="term" value="C:semaphorin receptor complex"/>
    <property type="evidence" value="ECO:0007669"/>
    <property type="project" value="TreeGrafter"/>
</dbReference>
<dbReference type="CDD" id="cd01179">
    <property type="entry name" value="IPT_plexin_repeat2"/>
    <property type="match status" value="1"/>
</dbReference>
<dbReference type="GO" id="GO:0005886">
    <property type="term" value="C:plasma membrane"/>
    <property type="evidence" value="ECO:0007669"/>
    <property type="project" value="UniProtKB-SubCell"/>
</dbReference>
<evidence type="ECO:0000256" key="7">
    <source>
        <dbReference type="ARBA" id="ARBA00022782"/>
    </source>
</evidence>
<dbReference type="InterPro" id="IPR008936">
    <property type="entry name" value="Rho_GTPase_activation_prot"/>
</dbReference>
<accession>A0AAD4K2W0</accession>
<dbReference type="GO" id="GO:0007399">
    <property type="term" value="P:nervous system development"/>
    <property type="evidence" value="ECO:0007669"/>
    <property type="project" value="UniProtKB-KW"/>
</dbReference>
<keyword evidence="7" id="KW-0221">Differentiation</keyword>
<dbReference type="FunFam" id="3.10.20.90:FF:000248">
    <property type="entry name" value="Plexin A, isoform B"/>
    <property type="match status" value="1"/>
</dbReference>
<keyword evidence="11" id="KW-1015">Disulfide bond</keyword>
<proteinExistence type="inferred from homology"/>
<evidence type="ECO:0000256" key="10">
    <source>
        <dbReference type="ARBA" id="ARBA00023136"/>
    </source>
</evidence>
<dbReference type="GO" id="GO:0048468">
    <property type="term" value="P:cell development"/>
    <property type="evidence" value="ECO:0007669"/>
    <property type="project" value="UniProtKB-ARBA"/>
</dbReference>
<evidence type="ECO:0000256" key="6">
    <source>
        <dbReference type="ARBA" id="ARBA00022737"/>
    </source>
</evidence>
<keyword evidence="12" id="KW-0325">Glycoprotein</keyword>
<dbReference type="InterPro" id="IPR036352">
    <property type="entry name" value="Semap_dom_sf"/>
</dbReference>
<feature type="transmembrane region" description="Helical" evidence="14">
    <location>
        <begin position="1239"/>
        <end position="1261"/>
    </location>
</feature>
<keyword evidence="10 14" id="KW-0472">Membrane</keyword>
<dbReference type="FunFam" id="1.10.506.10:FF:000005">
    <property type="entry name" value="Plexin A1"/>
    <property type="match status" value="1"/>
</dbReference>
<dbReference type="Gene3D" id="3.10.20.90">
    <property type="entry name" value="Phosphatidylinositol 3-kinase Catalytic Subunit, Chain A, domain 1"/>
    <property type="match status" value="1"/>
</dbReference>
<evidence type="ECO:0000313" key="16">
    <source>
        <dbReference type="EMBL" id="KAH8376010.1"/>
    </source>
</evidence>
<dbReference type="FunFam" id="1.10.506.10:FF:000027">
    <property type="entry name" value="Plexin A, isoform B"/>
    <property type="match status" value="1"/>
</dbReference>
<evidence type="ECO:0000256" key="5">
    <source>
        <dbReference type="ARBA" id="ARBA00022729"/>
    </source>
</evidence>
<keyword evidence="4 14" id="KW-0812">Transmembrane</keyword>
<dbReference type="FunFam" id="2.60.40.10:FF:001556">
    <property type="entry name" value="Plexin A, isoform B"/>
    <property type="match status" value="1"/>
</dbReference>
<dbReference type="Pfam" id="PF24479">
    <property type="entry name" value="PSI_PlexinA-B"/>
    <property type="match status" value="1"/>
</dbReference>
<dbReference type="InterPro" id="IPR041019">
    <property type="entry name" value="TIG1_plexin"/>
</dbReference>
<dbReference type="Pfam" id="PF17960">
    <property type="entry name" value="TIG_plexin"/>
    <property type="match status" value="1"/>
</dbReference>
<dbReference type="InterPro" id="IPR002909">
    <property type="entry name" value="IPT_dom"/>
</dbReference>
<dbReference type="Gene3D" id="1.10.506.10">
    <property type="entry name" value="GTPase Activation - p120gap, domain 1"/>
    <property type="match status" value="2"/>
</dbReference>
<dbReference type="Proteomes" id="UP001200034">
    <property type="component" value="Unassembled WGS sequence"/>
</dbReference>
<dbReference type="Pfam" id="PF01403">
    <property type="entry name" value="Sema"/>
    <property type="match status" value="1"/>
</dbReference>
<dbReference type="FunFam" id="2.60.40.10:FF:001496">
    <property type="entry name" value="Plexin A, isoform B"/>
    <property type="match status" value="1"/>
</dbReference>
<dbReference type="SUPFAM" id="SSF101912">
    <property type="entry name" value="Sema domain"/>
    <property type="match status" value="1"/>
</dbReference>
<dbReference type="PANTHER" id="PTHR22625">
    <property type="entry name" value="PLEXIN"/>
    <property type="match status" value="1"/>
</dbReference>
<dbReference type="GO" id="GO:0030334">
    <property type="term" value="P:regulation of cell migration"/>
    <property type="evidence" value="ECO:0007669"/>
    <property type="project" value="TreeGrafter"/>
</dbReference>
<keyword evidence="8" id="KW-0524">Neurogenesis</keyword>
<dbReference type="InterPro" id="IPR016201">
    <property type="entry name" value="PSI"/>
</dbReference>
<evidence type="ECO:0000256" key="13">
    <source>
        <dbReference type="PROSITE-ProRule" id="PRU00352"/>
    </source>
</evidence>
<dbReference type="SUPFAM" id="SSF48350">
    <property type="entry name" value="GTPase activation domain, GAP"/>
    <property type="match status" value="1"/>
</dbReference>
<protein>
    <recommendedName>
        <fullName evidence="15">Sema domain-containing protein</fullName>
    </recommendedName>
</protein>
<feature type="transmembrane region" description="Helical" evidence="14">
    <location>
        <begin position="1350"/>
        <end position="1370"/>
    </location>
</feature>
<evidence type="ECO:0000256" key="8">
    <source>
        <dbReference type="ARBA" id="ARBA00022902"/>
    </source>
</evidence>
<dbReference type="SUPFAM" id="SSF81296">
    <property type="entry name" value="E set domains"/>
    <property type="match status" value="3"/>
</dbReference>
<dbReference type="Pfam" id="PF20170">
    <property type="entry name" value="Plexin_RBD"/>
    <property type="match status" value="1"/>
</dbReference>
<evidence type="ECO:0000256" key="2">
    <source>
        <dbReference type="ARBA" id="ARBA00010297"/>
    </source>
</evidence>
<dbReference type="Pfam" id="PF01437">
    <property type="entry name" value="PSI"/>
    <property type="match status" value="2"/>
</dbReference>
<dbReference type="InterPro" id="IPR013548">
    <property type="entry name" value="Plexin_cytoplasmic_RasGAP_dom"/>
</dbReference>
<dbReference type="InterPro" id="IPR002165">
    <property type="entry name" value="Plexin_repeat"/>
</dbReference>
<comment type="caution">
    <text evidence="16">The sequence shown here is derived from an EMBL/GenBank/DDBJ whole genome shotgun (WGS) entry which is preliminary data.</text>
</comment>
<dbReference type="CDD" id="cd12790">
    <property type="entry name" value="RasGAP_plexin_A"/>
    <property type="match status" value="1"/>
</dbReference>
<dbReference type="PROSITE" id="PS51004">
    <property type="entry name" value="SEMA"/>
    <property type="match status" value="1"/>
</dbReference>
<dbReference type="CDD" id="cd00603">
    <property type="entry name" value="IPT_PCSR"/>
    <property type="match status" value="1"/>
</dbReference>
<keyword evidence="9 14" id="KW-1133">Transmembrane helix</keyword>
<keyword evidence="5" id="KW-0732">Signal</keyword>
<organism evidence="16 17">
    <name type="scientific">Drosophila rubida</name>
    <dbReference type="NCBI Taxonomy" id="30044"/>
    <lineage>
        <taxon>Eukaryota</taxon>
        <taxon>Metazoa</taxon>
        <taxon>Ecdysozoa</taxon>
        <taxon>Arthropoda</taxon>
        <taxon>Hexapoda</taxon>
        <taxon>Insecta</taxon>
        <taxon>Pterygota</taxon>
        <taxon>Neoptera</taxon>
        <taxon>Endopterygota</taxon>
        <taxon>Diptera</taxon>
        <taxon>Brachycera</taxon>
        <taxon>Muscomorpha</taxon>
        <taxon>Ephydroidea</taxon>
        <taxon>Drosophilidae</taxon>
        <taxon>Drosophila</taxon>
    </lineage>
</organism>
<dbReference type="Pfam" id="PF08337">
    <property type="entry name" value="Plexin_cytopl"/>
    <property type="match status" value="1"/>
</dbReference>
<keyword evidence="6" id="KW-0677">Repeat</keyword>
<keyword evidence="17" id="KW-1185">Reference proteome</keyword>
<reference evidence="16" key="1">
    <citation type="journal article" date="2021" name="Mol. Ecol. Resour.">
        <title>Phylogenomic analyses of the genus Drosophila reveals genomic signals of climate adaptation.</title>
        <authorList>
            <person name="Li F."/>
            <person name="Rane R.V."/>
            <person name="Luria V."/>
            <person name="Xiong Z."/>
            <person name="Chen J."/>
            <person name="Li Z."/>
            <person name="Catullo R.A."/>
            <person name="Griffin P.C."/>
            <person name="Schiffer M."/>
            <person name="Pearce S."/>
            <person name="Lee S.F."/>
            <person name="McElroy K."/>
            <person name="Stocker A."/>
            <person name="Shirriffs J."/>
            <person name="Cockerell F."/>
            <person name="Coppin C."/>
            <person name="Sgro C.M."/>
            <person name="Karger A."/>
            <person name="Cain J.W."/>
            <person name="Weber J.A."/>
            <person name="Santpere G."/>
            <person name="Kirschner M.W."/>
            <person name="Hoffmann A.A."/>
            <person name="Oakeshott J.G."/>
            <person name="Zhang G."/>
        </authorList>
    </citation>
    <scope>NUCLEOTIDE SEQUENCE</scope>
    <source>
        <strain evidence="16">BGI-SZ-2011g</strain>
    </source>
</reference>
<dbReference type="Pfam" id="PF18020">
    <property type="entry name" value="TIG_2"/>
    <property type="match status" value="1"/>
</dbReference>
<evidence type="ECO:0000259" key="15">
    <source>
        <dbReference type="PROSITE" id="PS51004"/>
    </source>
</evidence>
<comment type="similarity">
    <text evidence="2">Belongs to the plexin family.</text>
</comment>
<name>A0AAD4K2W0_9MUSC</name>
<dbReference type="Pfam" id="PF01833">
    <property type="entry name" value="TIG"/>
    <property type="match status" value="3"/>
</dbReference>
<dbReference type="InterPro" id="IPR013783">
    <property type="entry name" value="Ig-like_fold"/>
</dbReference>
<dbReference type="CDD" id="cd11236">
    <property type="entry name" value="Sema_plexin_like"/>
    <property type="match status" value="1"/>
</dbReference>
<evidence type="ECO:0000313" key="17">
    <source>
        <dbReference type="Proteomes" id="UP001200034"/>
    </source>
</evidence>
<evidence type="ECO:0000256" key="14">
    <source>
        <dbReference type="SAM" id="Phobius"/>
    </source>
</evidence>
<dbReference type="InterPro" id="IPR001627">
    <property type="entry name" value="Semap_dom"/>
</dbReference>
<dbReference type="SMART" id="SM00630">
    <property type="entry name" value="Sema"/>
    <property type="match status" value="1"/>
</dbReference>
<evidence type="ECO:0000256" key="9">
    <source>
        <dbReference type="ARBA" id="ARBA00022989"/>
    </source>
</evidence>
<dbReference type="SMART" id="SM00423">
    <property type="entry name" value="PSI"/>
    <property type="match status" value="3"/>
</dbReference>
<evidence type="ECO:0000256" key="11">
    <source>
        <dbReference type="ARBA" id="ARBA00023157"/>
    </source>
</evidence>
<dbReference type="FunFam" id="2.130.10.10:FF:000451">
    <property type="entry name" value="Plexin A4, B"/>
    <property type="match status" value="1"/>
</dbReference>
<dbReference type="EMBL" id="JAJJHW010001156">
    <property type="protein sequence ID" value="KAH8376010.1"/>
    <property type="molecule type" value="Genomic_DNA"/>
</dbReference>
<dbReference type="InterPro" id="IPR031148">
    <property type="entry name" value="Plexin"/>
</dbReference>
<evidence type="ECO:0000256" key="12">
    <source>
        <dbReference type="ARBA" id="ARBA00023180"/>
    </source>
</evidence>
<evidence type="ECO:0000256" key="3">
    <source>
        <dbReference type="ARBA" id="ARBA00022475"/>
    </source>
</evidence>
<dbReference type="InterPro" id="IPR041362">
    <property type="entry name" value="TIG2_plexin"/>
</dbReference>
<dbReference type="CDD" id="cd01180">
    <property type="entry name" value="IPT_plexin_repeat1"/>
    <property type="match status" value="1"/>
</dbReference>
<dbReference type="InterPro" id="IPR046800">
    <property type="entry name" value="Plexin_RBD"/>
</dbReference>
<comment type="caution">
    <text evidence="13">Lacks conserved residue(s) required for the propagation of feature annotation.</text>
</comment>
<dbReference type="Gene3D" id="2.130.10.10">
    <property type="entry name" value="YVTN repeat-like/Quinoprotein amine dehydrogenase"/>
    <property type="match status" value="1"/>
</dbReference>
<feature type="non-terminal residue" evidence="16">
    <location>
        <position position="1902"/>
    </location>
</feature>
<keyword evidence="3" id="KW-1003">Cell membrane</keyword>
<dbReference type="FunFam" id="2.60.40.10:FF:001407">
    <property type="entry name" value="Plexin A, isoform B"/>
    <property type="match status" value="1"/>
</dbReference>
<dbReference type="FunFam" id="2.60.40.10:FF:001688">
    <property type="entry name" value="GM13016"/>
    <property type="match status" value="1"/>
</dbReference>
<gene>
    <name evidence="16" type="ORF">KR093_004797</name>
</gene>
<dbReference type="SUPFAM" id="SSF103575">
    <property type="entry name" value="Plexin repeat"/>
    <property type="match status" value="1"/>
</dbReference>
<evidence type="ECO:0000256" key="4">
    <source>
        <dbReference type="ARBA" id="ARBA00022692"/>
    </source>
</evidence>
<comment type="subcellular location">
    <subcellularLocation>
        <location evidence="1">Cell membrane</location>
        <topology evidence="1">Single-pass type I membrane protein</topology>
    </subcellularLocation>
</comment>
<dbReference type="PANTHER" id="PTHR22625:SF70">
    <property type="entry name" value="PLEXIN A, ISOFORM A"/>
    <property type="match status" value="1"/>
</dbReference>
<dbReference type="InterPro" id="IPR015943">
    <property type="entry name" value="WD40/YVTN_repeat-like_dom_sf"/>
</dbReference>